<organism evidence="12 13">
    <name type="scientific">Spongiibacter thalassae</name>
    <dbReference type="NCBI Taxonomy" id="2721624"/>
    <lineage>
        <taxon>Bacteria</taxon>
        <taxon>Pseudomonadati</taxon>
        <taxon>Pseudomonadota</taxon>
        <taxon>Gammaproteobacteria</taxon>
        <taxon>Cellvibrionales</taxon>
        <taxon>Spongiibacteraceae</taxon>
        <taxon>Spongiibacter</taxon>
    </lineage>
</organism>
<comment type="catalytic activity">
    <reaction evidence="1">
        <text>Hydrolytically removes 5'-nucleotides successively from the 3'-hydroxy termini of 3'-hydroxy-terminated oligonucleotides.</text>
        <dbReference type="EC" id="3.1.4.1"/>
    </reaction>
</comment>
<dbReference type="InterPro" id="IPR014883">
    <property type="entry name" value="VRR_NUC"/>
</dbReference>
<keyword evidence="9" id="KW-0460">Magnesium</keyword>
<dbReference type="InterPro" id="IPR049125">
    <property type="entry name" value="FAN1-like_WH"/>
</dbReference>
<evidence type="ECO:0000313" key="12">
    <source>
        <dbReference type="EMBL" id="NKI18566.1"/>
    </source>
</evidence>
<comment type="similarity">
    <text evidence="4">Belongs to the FAN1 family.</text>
</comment>
<dbReference type="Gene3D" id="3.40.1350.10">
    <property type="match status" value="1"/>
</dbReference>
<reference evidence="12 13" key="1">
    <citation type="submission" date="2020-04" db="EMBL/GenBank/DDBJ databases">
        <authorList>
            <person name="Yoon J."/>
        </authorList>
    </citation>
    <scope>NUCLEOTIDE SEQUENCE [LARGE SCALE GENOMIC DNA]</scope>
    <source>
        <strain evidence="12 13">KMU-166</strain>
    </source>
</reference>
<dbReference type="SMART" id="SM00990">
    <property type="entry name" value="VRR_NUC"/>
    <property type="match status" value="1"/>
</dbReference>
<evidence type="ECO:0000256" key="4">
    <source>
        <dbReference type="ARBA" id="ARBA00005533"/>
    </source>
</evidence>
<evidence type="ECO:0000256" key="6">
    <source>
        <dbReference type="ARBA" id="ARBA00022722"/>
    </source>
</evidence>
<keyword evidence="10" id="KW-0464">Manganese</keyword>
<dbReference type="PANTHER" id="PTHR15749">
    <property type="entry name" value="FANCONI-ASSOCIATED NUCLEASE 1"/>
    <property type="match status" value="1"/>
</dbReference>
<evidence type="ECO:0000313" key="13">
    <source>
        <dbReference type="Proteomes" id="UP000765845"/>
    </source>
</evidence>
<name>A0ABX1GHX9_9GAMM</name>
<evidence type="ECO:0000256" key="5">
    <source>
        <dbReference type="ARBA" id="ARBA00012029"/>
    </source>
</evidence>
<dbReference type="EC" id="3.1.4.1" evidence="5"/>
<evidence type="ECO:0000256" key="10">
    <source>
        <dbReference type="ARBA" id="ARBA00023211"/>
    </source>
</evidence>
<dbReference type="Pfam" id="PF18081">
    <property type="entry name" value="FANC_SAP"/>
    <property type="match status" value="1"/>
</dbReference>
<keyword evidence="7" id="KW-0479">Metal-binding</keyword>
<dbReference type="Pfam" id="PF08774">
    <property type="entry name" value="VRR_NUC"/>
    <property type="match status" value="1"/>
</dbReference>
<evidence type="ECO:0000256" key="1">
    <source>
        <dbReference type="ARBA" id="ARBA00000983"/>
    </source>
</evidence>
<evidence type="ECO:0000256" key="9">
    <source>
        <dbReference type="ARBA" id="ARBA00022842"/>
    </source>
</evidence>
<evidence type="ECO:0000256" key="7">
    <source>
        <dbReference type="ARBA" id="ARBA00022723"/>
    </source>
</evidence>
<keyword evidence="8" id="KW-0378">Hydrolase</keyword>
<evidence type="ECO:0000256" key="3">
    <source>
        <dbReference type="ARBA" id="ARBA00001946"/>
    </source>
</evidence>
<dbReference type="InterPro" id="IPR011856">
    <property type="entry name" value="tRNA_endonuc-like_dom_sf"/>
</dbReference>
<evidence type="ECO:0000256" key="2">
    <source>
        <dbReference type="ARBA" id="ARBA00001936"/>
    </source>
</evidence>
<evidence type="ECO:0000259" key="11">
    <source>
        <dbReference type="SMART" id="SM00990"/>
    </source>
</evidence>
<dbReference type="Pfam" id="PF21315">
    <property type="entry name" value="FAN1_HTH"/>
    <property type="match status" value="1"/>
</dbReference>
<protein>
    <recommendedName>
        <fullName evidence="5">phosphodiesterase I</fullName>
        <ecNumber evidence="5">3.1.4.1</ecNumber>
    </recommendedName>
</protein>
<dbReference type="EMBL" id="JAAWWK010000005">
    <property type="protein sequence ID" value="NKI18566.1"/>
    <property type="molecule type" value="Genomic_DNA"/>
</dbReference>
<comment type="caution">
    <text evidence="12">The sequence shown here is derived from an EMBL/GenBank/DDBJ whole genome shotgun (WGS) entry which is preliminary data.</text>
</comment>
<comment type="cofactor">
    <cofactor evidence="3">
        <name>Mg(2+)</name>
        <dbReference type="ChEBI" id="CHEBI:18420"/>
    </cofactor>
</comment>
<comment type="cofactor">
    <cofactor evidence="2">
        <name>Mn(2+)</name>
        <dbReference type="ChEBI" id="CHEBI:29035"/>
    </cofactor>
</comment>
<proteinExistence type="inferred from homology"/>
<gene>
    <name evidence="12" type="ORF">HCU74_14205</name>
</gene>
<dbReference type="InterPro" id="IPR040603">
    <property type="entry name" value="FAN1_SAP_bact"/>
</dbReference>
<dbReference type="PANTHER" id="PTHR15749:SF4">
    <property type="entry name" value="FANCONI-ASSOCIATED NUCLEASE 1"/>
    <property type="match status" value="1"/>
</dbReference>
<sequence length="557" mass="63568">MTADSLTPAALDEPLYYLHNLRTVVRWVSDHHRDLLTDAECAQLVALLALAEPSQALLARMTMRKGALFRSDTLNYREIPDIHGALNDLVAGGFIDSAPALPAEALHALCRREDIVTLLLAQGVAVPKSARKSDLLPTLHALSTESQPLSDWWPDAPFSIVALSCMPLLDRVRLLFFGNLHQDWSEFVLTELGHQRYESVPFNGDSRAFRSRAEVDTYLAIHHCHETLTALVEAPERLPLLTEQLPPPDDNPWLENRRRKLLFAAAHSAERLGQHDLAQTLYQQNPHEEARVRLYRMQEKHAPPEKLLPLLNKELSGQLRPETRLLLTRVQHRLQKKLGQKVARAARSPLPTRQMLLPKQEQRVEFATLDALTHDSCLNGYYTENWLFTGLLGLLLWPVIFAPLPGAFFHPFQSGPADLYRPDFVSRRQQKIDERLSSLHRGDYRDLIRQCWHDKFGISCALVHWPALPEALVEQALAIIPAEHLQVIFRHLLADLRHHRRGMPDLTLFDADQRRYQLVEVKGPGDRLQDHQTLWLETMHRHGIPVEVATVTWSPSP</sequence>
<keyword evidence="13" id="KW-1185">Reference proteome</keyword>
<accession>A0ABX1GHX9</accession>
<dbReference type="Proteomes" id="UP000765845">
    <property type="component" value="Unassembled WGS sequence"/>
</dbReference>
<keyword evidence="6" id="KW-0540">Nuclease</keyword>
<dbReference type="InterPro" id="IPR033315">
    <property type="entry name" value="Fan1-like"/>
</dbReference>
<evidence type="ECO:0000256" key="8">
    <source>
        <dbReference type="ARBA" id="ARBA00022801"/>
    </source>
</evidence>
<feature type="domain" description="VRR-NUC" evidence="11">
    <location>
        <begin position="439"/>
        <end position="553"/>
    </location>
</feature>